<dbReference type="Gramene" id="mRNA:HanXRQr2_Chr07g0300691">
    <property type="protein sequence ID" value="mRNA:HanXRQr2_Chr07g0300691"/>
    <property type="gene ID" value="HanXRQr2_Chr07g0300691"/>
</dbReference>
<dbReference type="AlphaFoldDB" id="A0A9K3NG27"/>
<name>A0A9K3NG27_HELAN</name>
<dbReference type="Proteomes" id="UP000215914">
    <property type="component" value="Unassembled WGS sequence"/>
</dbReference>
<evidence type="ECO:0000313" key="1">
    <source>
        <dbReference type="EMBL" id="KAF5799102.1"/>
    </source>
</evidence>
<organism evidence="1 2">
    <name type="scientific">Helianthus annuus</name>
    <name type="common">Common sunflower</name>
    <dbReference type="NCBI Taxonomy" id="4232"/>
    <lineage>
        <taxon>Eukaryota</taxon>
        <taxon>Viridiplantae</taxon>
        <taxon>Streptophyta</taxon>
        <taxon>Embryophyta</taxon>
        <taxon>Tracheophyta</taxon>
        <taxon>Spermatophyta</taxon>
        <taxon>Magnoliopsida</taxon>
        <taxon>eudicotyledons</taxon>
        <taxon>Gunneridae</taxon>
        <taxon>Pentapetalae</taxon>
        <taxon>asterids</taxon>
        <taxon>campanulids</taxon>
        <taxon>Asterales</taxon>
        <taxon>Asteraceae</taxon>
        <taxon>Asteroideae</taxon>
        <taxon>Heliantheae alliance</taxon>
        <taxon>Heliantheae</taxon>
        <taxon>Helianthus</taxon>
    </lineage>
</organism>
<reference evidence="1" key="1">
    <citation type="journal article" date="2017" name="Nature">
        <title>The sunflower genome provides insights into oil metabolism, flowering and Asterid evolution.</title>
        <authorList>
            <person name="Badouin H."/>
            <person name="Gouzy J."/>
            <person name="Grassa C.J."/>
            <person name="Murat F."/>
            <person name="Staton S.E."/>
            <person name="Cottret L."/>
            <person name="Lelandais-Briere C."/>
            <person name="Owens G.L."/>
            <person name="Carrere S."/>
            <person name="Mayjonade B."/>
            <person name="Legrand L."/>
            <person name="Gill N."/>
            <person name="Kane N.C."/>
            <person name="Bowers J.E."/>
            <person name="Hubner S."/>
            <person name="Bellec A."/>
            <person name="Berard A."/>
            <person name="Berges H."/>
            <person name="Blanchet N."/>
            <person name="Boniface M.C."/>
            <person name="Brunel D."/>
            <person name="Catrice O."/>
            <person name="Chaidir N."/>
            <person name="Claudel C."/>
            <person name="Donnadieu C."/>
            <person name="Faraut T."/>
            <person name="Fievet G."/>
            <person name="Helmstetter N."/>
            <person name="King M."/>
            <person name="Knapp S.J."/>
            <person name="Lai Z."/>
            <person name="Le Paslier M.C."/>
            <person name="Lippi Y."/>
            <person name="Lorenzon L."/>
            <person name="Mandel J.R."/>
            <person name="Marage G."/>
            <person name="Marchand G."/>
            <person name="Marquand E."/>
            <person name="Bret-Mestries E."/>
            <person name="Morien E."/>
            <person name="Nambeesan S."/>
            <person name="Nguyen T."/>
            <person name="Pegot-Espagnet P."/>
            <person name="Pouilly N."/>
            <person name="Raftis F."/>
            <person name="Sallet E."/>
            <person name="Schiex T."/>
            <person name="Thomas J."/>
            <person name="Vandecasteele C."/>
            <person name="Vares D."/>
            <person name="Vear F."/>
            <person name="Vautrin S."/>
            <person name="Crespi M."/>
            <person name="Mangin B."/>
            <person name="Burke J.M."/>
            <person name="Salse J."/>
            <person name="Munos S."/>
            <person name="Vincourt P."/>
            <person name="Rieseberg L.H."/>
            <person name="Langlade N.B."/>
        </authorList>
    </citation>
    <scope>NUCLEOTIDE SEQUENCE</scope>
    <source>
        <tissue evidence="1">Leaves</tissue>
    </source>
</reference>
<proteinExistence type="predicted"/>
<accession>A0A9K3NG27</accession>
<evidence type="ECO:0000313" key="2">
    <source>
        <dbReference type="Proteomes" id="UP000215914"/>
    </source>
</evidence>
<gene>
    <name evidence="1" type="ORF">HanXRQr2_Chr07g0300691</name>
</gene>
<protein>
    <submittedName>
        <fullName evidence="1">Uncharacterized protein</fullName>
    </submittedName>
</protein>
<comment type="caution">
    <text evidence="1">The sequence shown here is derived from an EMBL/GenBank/DDBJ whole genome shotgun (WGS) entry which is preliminary data.</text>
</comment>
<keyword evidence="2" id="KW-1185">Reference proteome</keyword>
<sequence>MGLIYIVMIPSVGLITTTRSIIQPSFLDVLFPISHANCCNIPASPAACSVIYFSKYSSTRMA</sequence>
<dbReference type="EMBL" id="MNCJ02000322">
    <property type="protein sequence ID" value="KAF5799102.1"/>
    <property type="molecule type" value="Genomic_DNA"/>
</dbReference>
<reference evidence="1" key="2">
    <citation type="submission" date="2020-06" db="EMBL/GenBank/DDBJ databases">
        <title>Helianthus annuus Genome sequencing and assembly Release 2.</title>
        <authorList>
            <person name="Gouzy J."/>
            <person name="Langlade N."/>
            <person name="Munos S."/>
        </authorList>
    </citation>
    <scope>NUCLEOTIDE SEQUENCE</scope>
    <source>
        <tissue evidence="1">Leaves</tissue>
    </source>
</reference>